<keyword evidence="4" id="KW-0862">Zinc</keyword>
<proteinExistence type="predicted"/>
<dbReference type="Pfam" id="PF21324">
    <property type="entry name" value="SHPRH_helical-2nd"/>
    <property type="match status" value="2"/>
</dbReference>
<feature type="region of interest" description="Disordered" evidence="6">
    <location>
        <begin position="565"/>
        <end position="619"/>
    </location>
</feature>
<feature type="region of interest" description="Disordered" evidence="6">
    <location>
        <begin position="678"/>
        <end position="700"/>
    </location>
</feature>
<feature type="compositionally biased region" description="Basic residues" evidence="6">
    <location>
        <begin position="588"/>
        <end position="611"/>
    </location>
</feature>
<dbReference type="GO" id="GO:0005524">
    <property type="term" value="F:ATP binding"/>
    <property type="evidence" value="ECO:0007669"/>
    <property type="project" value="InterPro"/>
</dbReference>
<reference evidence="9" key="1">
    <citation type="submission" date="2021-06" db="EMBL/GenBank/DDBJ databases">
        <authorList>
            <person name="Hodson N. C."/>
            <person name="Mongue J. A."/>
            <person name="Jaron S. K."/>
        </authorList>
    </citation>
    <scope>NUCLEOTIDE SEQUENCE</scope>
</reference>
<evidence type="ECO:0000256" key="6">
    <source>
        <dbReference type="SAM" id="MobiDB-lite"/>
    </source>
</evidence>
<feature type="region of interest" description="Disordered" evidence="6">
    <location>
        <begin position="125"/>
        <end position="190"/>
    </location>
</feature>
<keyword evidence="1" id="KW-0479">Metal-binding</keyword>
<dbReference type="InterPro" id="IPR049730">
    <property type="entry name" value="SNF2/RAD54-like_C"/>
</dbReference>
<keyword evidence="3" id="KW-0378">Hydrolase</keyword>
<feature type="region of interest" description="Disordered" evidence="6">
    <location>
        <begin position="1"/>
        <end position="38"/>
    </location>
</feature>
<dbReference type="Pfam" id="PF00176">
    <property type="entry name" value="SNF2-rel_dom"/>
    <property type="match status" value="1"/>
</dbReference>
<feature type="compositionally biased region" description="Basic residues" evidence="6">
    <location>
        <begin position="155"/>
        <end position="180"/>
    </location>
</feature>
<accession>A0A8J2P6M0</accession>
<dbReference type="InterPro" id="IPR048686">
    <property type="entry name" value="SHPRH_helical_1st"/>
</dbReference>
<gene>
    <name evidence="9" type="ORF">AFUS01_LOCUS27065</name>
</gene>
<evidence type="ECO:0000259" key="8">
    <source>
        <dbReference type="PROSITE" id="PS51194"/>
    </source>
</evidence>
<evidence type="ECO:0000256" key="4">
    <source>
        <dbReference type="ARBA" id="ARBA00022833"/>
    </source>
</evidence>
<dbReference type="InterPro" id="IPR001650">
    <property type="entry name" value="Helicase_C-like"/>
</dbReference>
<dbReference type="GO" id="GO:0016787">
    <property type="term" value="F:hydrolase activity"/>
    <property type="evidence" value="ECO:0007669"/>
    <property type="project" value="UniProtKB-KW"/>
</dbReference>
<dbReference type="PROSITE" id="PS00518">
    <property type="entry name" value="ZF_RING_1"/>
    <property type="match status" value="1"/>
</dbReference>
<organism evidence="9 10">
    <name type="scientific">Allacma fusca</name>
    <dbReference type="NCBI Taxonomy" id="39272"/>
    <lineage>
        <taxon>Eukaryota</taxon>
        <taxon>Metazoa</taxon>
        <taxon>Ecdysozoa</taxon>
        <taxon>Arthropoda</taxon>
        <taxon>Hexapoda</taxon>
        <taxon>Collembola</taxon>
        <taxon>Symphypleona</taxon>
        <taxon>Sminthuridae</taxon>
        <taxon>Allacma</taxon>
    </lineage>
</organism>
<dbReference type="SMART" id="SM00490">
    <property type="entry name" value="HELICc"/>
    <property type="match status" value="1"/>
</dbReference>
<comment type="caution">
    <text evidence="9">The sequence shown here is derived from an EMBL/GenBank/DDBJ whole genome shotgun (WGS) entry which is preliminary data.</text>
</comment>
<evidence type="ECO:0000256" key="2">
    <source>
        <dbReference type="ARBA" id="ARBA00022771"/>
    </source>
</evidence>
<dbReference type="InterPro" id="IPR014001">
    <property type="entry name" value="Helicase_ATP-bd"/>
</dbReference>
<feature type="region of interest" description="Disordered" evidence="6">
    <location>
        <begin position="54"/>
        <end position="95"/>
    </location>
</feature>
<dbReference type="InterPro" id="IPR048695">
    <property type="entry name" value="SHPRH_helical_2nd"/>
</dbReference>
<evidence type="ECO:0000256" key="3">
    <source>
        <dbReference type="ARBA" id="ARBA00022801"/>
    </source>
</evidence>
<dbReference type="GO" id="GO:0008270">
    <property type="term" value="F:zinc ion binding"/>
    <property type="evidence" value="ECO:0007669"/>
    <property type="project" value="UniProtKB-KW"/>
</dbReference>
<dbReference type="Pfam" id="PF00271">
    <property type="entry name" value="Helicase_C"/>
    <property type="match status" value="1"/>
</dbReference>
<feature type="compositionally biased region" description="Basic residues" evidence="6">
    <location>
        <begin position="1"/>
        <end position="10"/>
    </location>
</feature>
<dbReference type="SMART" id="SM00487">
    <property type="entry name" value="DEXDc"/>
    <property type="match status" value="1"/>
</dbReference>
<dbReference type="PROSITE" id="PS51194">
    <property type="entry name" value="HELICASE_CTER"/>
    <property type="match status" value="1"/>
</dbReference>
<dbReference type="InterPro" id="IPR001841">
    <property type="entry name" value="Znf_RING"/>
</dbReference>
<name>A0A8J2P6M0_9HEXA</name>
<evidence type="ECO:0000256" key="5">
    <source>
        <dbReference type="PROSITE-ProRule" id="PRU00175"/>
    </source>
</evidence>
<dbReference type="PANTHER" id="PTHR45865">
    <property type="entry name" value="E3 UBIQUITIN-PROTEIN LIGASE SHPRH FAMILY MEMBER"/>
    <property type="match status" value="1"/>
</dbReference>
<dbReference type="GO" id="GO:0005634">
    <property type="term" value="C:nucleus"/>
    <property type="evidence" value="ECO:0007669"/>
    <property type="project" value="TreeGrafter"/>
</dbReference>
<sequence length="1862" mass="211313">MSQILRRRKIVGPNGEKTYEFASDSGESESSADEDYIPPAAALARRNAIPNLDTATDWVENQDPGRFSEANNLSAPSNSTRLSSHSDSPSIEEIPGTSWFSRPVLLIPDVNKDDDPHSEALLESVKDEKFNLSENDSSGDEFAPTPGQPAVAGRTRSRRGVPGRTARRREKGAAPKKIKRPPVPPKPLGPLTVRRELVCHGNVTETKKNFRFHKVRIPKTDIPVEDEQCYKIGQIDLFIKEGLSLLGNDGLQVRSFDSNSLPQVYPDMTTLEFTVHNDIKVVLVRQEKSVPDDQATSIIPPNGPKYRNRKLNYINVEFYYYNFEVRGDLPVELFDGLRSKSLRMEFVSFSVDTLCVSINIMLLKSSILGEHDLQSIPASLRRPAKNVLSFLFGIESREKIEPQENEDIEWFYGQVQKYHSSENLPKPMFSLQHPNMRPVLRDYQKQAVHWMLFKEGVFSESGVNGNPRSKLAQITSSLLNKMSAPVEMDDISGEGETRKKVAFYNPFVGYVSWSRPEIPPIPTGGILADEMGLGKTVEMLALILLNPCRDIVKVETSNTEFTHTSSLAAMSSESDSESESYDHEAITSRKRKKVRAKQAKVPKLPKRRKRSPSPSVFEFHNFDEDFRNSSALQHRKLPERKAKKRLVISDSSEEDNEENFMNTDFPKRESVRDDTVKELAPKNNPDVPSSICQPRKVRKSSTEANGPVKVKLYDRVKVLYDAALSEYSAAKIVRPKFHGTFFETTIQRKKMFECLCGEGIYSNRRTRKVLRCTNCLSSQHADCVNFDSSTNFKTYLCPHCEVSAPPIHVKTTLIVTPATISHQWIGEISRHILNKHLKILFYKGVSKHGYFPPYKFSEYDLVITTYSVLSADLSYVDLPHTNSEDGRKFRNAKRFLSTPSSLTAVYWWRICLDEAQMVEGMATKMALMASRLHGVHRWCVTGTPLNTGLEDLHGLIAFLGVSPISEDLWWEFLVRIPFHKKDTSLLFELFGQTIWRTGKQSVLAQLGIPKQTEVYHWLQFSPVEMHFYKRQYETCSSKIMAKISRLKQVHGENILQNRLSALDRQTLHSLLQPFLELRQACCHPQMVRGNVISLHKLKGTMTMEDLLDLLIKKTKIQCADDHRLIIAALNGLAGLFILCNRWGDAAEKYREVLQSAEDNKDKFSTDSLQLLHALENLADVLDGSHVDVGYTINDEKLLPHAEEIRKKYLEKYAQAVKAAQDVVDPVTNSVIDLLENFKCNKESWWFSVLHRAVVTKKDEDLISRIKDDLTYKAKMYKKKTTSIANKFEDTSGLQYVMIQKIQKLEEQRDDVLGGLEELISRGPESFVEAAVFCHLRGQVQSYYKEKPSGFRCNLCEYHDRFLDYEALLFSTVENIKINRTGRNRQMNNFAGSSHELTVEERDLVLMREEEELIETTEHVNVNMLLDQRRQTWADSDVEKIIKTLLGFAKLNGCSVTVIDDGANHVKAFETMKKEFRLLRILWRQVYDQVSAIDELSQATTRLRIVTENDEGEVQQRNPKKSTIKALSSGITEKADKIMNIHVLHRHEVDLKIKQIQGDCEMGKDSLAIHLGQLVYLDSLNKNGYGKKGAFNSDDCPVCANPLGHQWCVLVCGHSFCTDCIKDLCSRKPDQSFLCPLCRANMKMATVSFIDTRMDDENNRTSAGSSTSSSMLPATKPVEVKGSHSTKVESVVGTLLRLQESHPGEKCLIFSQWTDVLEIIAHALEQNDIKHSILMNSSKFKFHEVIERFKNREDIQALLIPLQSGSKGLNLIEATHVLLVEPIFNLASELQAVGRVHRIGQTKPTFVHRFCVKSTIEEQLFEILKDHHVSSDEEGLLTIADLQQLITKGTLTNVQAPIDTVQL</sequence>
<dbReference type="CDD" id="cd18793">
    <property type="entry name" value="SF2_C_SNF"/>
    <property type="match status" value="1"/>
</dbReference>
<feature type="domain" description="Helicase C-terminal" evidence="8">
    <location>
        <begin position="1689"/>
        <end position="1842"/>
    </location>
</feature>
<dbReference type="OrthoDB" id="423559at2759"/>
<feature type="compositionally biased region" description="Acidic residues" evidence="6">
    <location>
        <begin position="26"/>
        <end position="36"/>
    </location>
</feature>
<dbReference type="InterPro" id="IPR000330">
    <property type="entry name" value="SNF2_N"/>
</dbReference>
<evidence type="ECO:0000256" key="1">
    <source>
        <dbReference type="ARBA" id="ARBA00022723"/>
    </source>
</evidence>
<dbReference type="Proteomes" id="UP000708208">
    <property type="component" value="Unassembled WGS sequence"/>
</dbReference>
<dbReference type="CDD" id="cd18070">
    <property type="entry name" value="DEXQc_SHPRH"/>
    <property type="match status" value="1"/>
</dbReference>
<protein>
    <recommendedName>
        <fullName evidence="11">E3 ubiquitin-protein ligase SHPRH</fullName>
    </recommendedName>
</protein>
<evidence type="ECO:0008006" key="11">
    <source>
        <dbReference type="Google" id="ProtNLM"/>
    </source>
</evidence>
<dbReference type="GO" id="GO:0000209">
    <property type="term" value="P:protein polyubiquitination"/>
    <property type="evidence" value="ECO:0007669"/>
    <property type="project" value="TreeGrafter"/>
</dbReference>
<dbReference type="PROSITE" id="PS50089">
    <property type="entry name" value="ZF_RING_2"/>
    <property type="match status" value="1"/>
</dbReference>
<dbReference type="GO" id="GO:0061630">
    <property type="term" value="F:ubiquitin protein ligase activity"/>
    <property type="evidence" value="ECO:0007669"/>
    <property type="project" value="TreeGrafter"/>
</dbReference>
<feature type="compositionally biased region" description="Polar residues" evidence="6">
    <location>
        <begin position="69"/>
        <end position="89"/>
    </location>
</feature>
<evidence type="ECO:0000313" key="9">
    <source>
        <dbReference type="EMBL" id="CAG7816446.1"/>
    </source>
</evidence>
<dbReference type="Pfam" id="PF21325">
    <property type="entry name" value="SHPRH_helical-1st"/>
    <property type="match status" value="1"/>
</dbReference>
<dbReference type="FunFam" id="3.40.50.10810:FF:000013">
    <property type="entry name" value="E3 ubiquitin-protein ligase SHPRH isoform X2"/>
    <property type="match status" value="1"/>
</dbReference>
<feature type="domain" description="RING-type" evidence="7">
    <location>
        <begin position="1595"/>
        <end position="1638"/>
    </location>
</feature>
<keyword evidence="2 5" id="KW-0863">Zinc-finger</keyword>
<keyword evidence="10" id="KW-1185">Reference proteome</keyword>
<evidence type="ECO:0000313" key="10">
    <source>
        <dbReference type="Proteomes" id="UP000708208"/>
    </source>
</evidence>
<dbReference type="CDD" id="cd16569">
    <property type="entry name" value="RING-HC_SHPRH-like"/>
    <property type="match status" value="1"/>
</dbReference>
<dbReference type="SMART" id="SM00184">
    <property type="entry name" value="RING"/>
    <property type="match status" value="1"/>
</dbReference>
<dbReference type="InterPro" id="IPR052583">
    <property type="entry name" value="ATP-helicase/E3_Ub-Ligase"/>
</dbReference>
<dbReference type="PANTHER" id="PTHR45865:SF1">
    <property type="entry name" value="E3 UBIQUITIN-PROTEIN LIGASE SHPRH"/>
    <property type="match status" value="1"/>
</dbReference>
<dbReference type="EMBL" id="CAJVCH010370559">
    <property type="protein sequence ID" value="CAG7816446.1"/>
    <property type="molecule type" value="Genomic_DNA"/>
</dbReference>
<dbReference type="GO" id="GO:0006974">
    <property type="term" value="P:DNA damage response"/>
    <property type="evidence" value="ECO:0007669"/>
    <property type="project" value="TreeGrafter"/>
</dbReference>
<evidence type="ECO:0000259" key="7">
    <source>
        <dbReference type="PROSITE" id="PS50089"/>
    </source>
</evidence>
<dbReference type="InterPro" id="IPR017907">
    <property type="entry name" value="Znf_RING_CS"/>
</dbReference>